<name>A0A4C1UBJ4_EUMVA</name>
<evidence type="ECO:0000313" key="1">
    <source>
        <dbReference type="EMBL" id="GBP23843.1"/>
    </source>
</evidence>
<organism evidence="1 2">
    <name type="scientific">Eumeta variegata</name>
    <name type="common">Bagworm moth</name>
    <name type="synonym">Eumeta japonica</name>
    <dbReference type="NCBI Taxonomy" id="151549"/>
    <lineage>
        <taxon>Eukaryota</taxon>
        <taxon>Metazoa</taxon>
        <taxon>Ecdysozoa</taxon>
        <taxon>Arthropoda</taxon>
        <taxon>Hexapoda</taxon>
        <taxon>Insecta</taxon>
        <taxon>Pterygota</taxon>
        <taxon>Neoptera</taxon>
        <taxon>Endopterygota</taxon>
        <taxon>Lepidoptera</taxon>
        <taxon>Glossata</taxon>
        <taxon>Ditrysia</taxon>
        <taxon>Tineoidea</taxon>
        <taxon>Psychidae</taxon>
        <taxon>Oiketicinae</taxon>
        <taxon>Eumeta</taxon>
    </lineage>
</organism>
<proteinExistence type="predicted"/>
<accession>A0A4C1UBJ4</accession>
<dbReference type="EMBL" id="BGZK01000154">
    <property type="protein sequence ID" value="GBP23843.1"/>
    <property type="molecule type" value="Genomic_DNA"/>
</dbReference>
<comment type="caution">
    <text evidence="1">The sequence shown here is derived from an EMBL/GenBank/DDBJ whole genome shotgun (WGS) entry which is preliminary data.</text>
</comment>
<keyword evidence="2" id="KW-1185">Reference proteome</keyword>
<sequence length="106" mass="12183">MKLMDACMPMCVVREHVRTYERTSKLECTGVWRASGARVGVHIHGKTLLQCWFPSTVELFDEERHRLETWRTGAVYHRSTDRGRENGAAALVSEHGGTLRRRTIQT</sequence>
<reference evidence="1 2" key="1">
    <citation type="journal article" date="2019" name="Commun. Biol.">
        <title>The bagworm genome reveals a unique fibroin gene that provides high tensile strength.</title>
        <authorList>
            <person name="Kono N."/>
            <person name="Nakamura H."/>
            <person name="Ohtoshi R."/>
            <person name="Tomita M."/>
            <person name="Numata K."/>
            <person name="Arakawa K."/>
        </authorList>
    </citation>
    <scope>NUCLEOTIDE SEQUENCE [LARGE SCALE GENOMIC DNA]</scope>
</reference>
<gene>
    <name evidence="1" type="ORF">EVAR_86220_1</name>
</gene>
<evidence type="ECO:0000313" key="2">
    <source>
        <dbReference type="Proteomes" id="UP000299102"/>
    </source>
</evidence>
<protein>
    <submittedName>
        <fullName evidence="1">Uncharacterized protein</fullName>
    </submittedName>
</protein>
<dbReference type="AlphaFoldDB" id="A0A4C1UBJ4"/>
<dbReference type="Proteomes" id="UP000299102">
    <property type="component" value="Unassembled WGS sequence"/>
</dbReference>